<protein>
    <recommendedName>
        <fullName evidence="3">DUF3558 domain-containing protein</fullName>
    </recommendedName>
</protein>
<dbReference type="RefSeq" id="WP_143047075.1">
    <property type="nucleotide sequence ID" value="NZ_FNON01000003.1"/>
</dbReference>
<accession>A0A1H3E5Z8</accession>
<sequence length="201" mass="20604">MHWGIGKVATVSGALVVLAGLGVGGYLLFVDEPAQGDTVATQAVVPDRYPALPLCPDIAKRTALPKLTESSDRPSGTADPESTTTVVSCAWSATGVASSSVTLYLTRSNVPGSGRGEASAKGAFEVNTKENAVAIDALAGATKAAWVSDPHYISRCAIRFYQGNASAQAIVTLPKGPDSADQEKCREQVKALAVATSEALG</sequence>
<reference evidence="1 2" key="1">
    <citation type="submission" date="2016-10" db="EMBL/GenBank/DDBJ databases">
        <authorList>
            <person name="de Groot N.N."/>
        </authorList>
    </citation>
    <scope>NUCLEOTIDE SEQUENCE [LARGE SCALE GENOMIC DNA]</scope>
    <source>
        <strain evidence="1 2">CPCC 202699</strain>
    </source>
</reference>
<dbReference type="STRING" id="589385.SAMN05421504_103649"/>
<evidence type="ECO:0000313" key="2">
    <source>
        <dbReference type="Proteomes" id="UP000199515"/>
    </source>
</evidence>
<dbReference type="EMBL" id="FNON01000003">
    <property type="protein sequence ID" value="SDX73354.1"/>
    <property type="molecule type" value="Genomic_DNA"/>
</dbReference>
<proteinExistence type="predicted"/>
<dbReference type="AlphaFoldDB" id="A0A1H3E5Z8"/>
<dbReference type="OrthoDB" id="3625488at2"/>
<evidence type="ECO:0000313" key="1">
    <source>
        <dbReference type="EMBL" id="SDX73354.1"/>
    </source>
</evidence>
<name>A0A1H3E5Z8_9PSEU</name>
<dbReference type="Proteomes" id="UP000199515">
    <property type="component" value="Unassembled WGS sequence"/>
</dbReference>
<gene>
    <name evidence="1" type="ORF">SAMN05421504_103649</name>
</gene>
<organism evidence="1 2">
    <name type="scientific">Amycolatopsis xylanica</name>
    <dbReference type="NCBI Taxonomy" id="589385"/>
    <lineage>
        <taxon>Bacteria</taxon>
        <taxon>Bacillati</taxon>
        <taxon>Actinomycetota</taxon>
        <taxon>Actinomycetes</taxon>
        <taxon>Pseudonocardiales</taxon>
        <taxon>Pseudonocardiaceae</taxon>
        <taxon>Amycolatopsis</taxon>
    </lineage>
</organism>
<evidence type="ECO:0008006" key="3">
    <source>
        <dbReference type="Google" id="ProtNLM"/>
    </source>
</evidence>
<keyword evidence="2" id="KW-1185">Reference proteome</keyword>